<organism evidence="7 8">
    <name type="scientific">Dimorphilus gyrociliatus</name>
    <dbReference type="NCBI Taxonomy" id="2664684"/>
    <lineage>
        <taxon>Eukaryota</taxon>
        <taxon>Metazoa</taxon>
        <taxon>Spiralia</taxon>
        <taxon>Lophotrochozoa</taxon>
        <taxon>Annelida</taxon>
        <taxon>Polychaeta</taxon>
        <taxon>Polychaeta incertae sedis</taxon>
        <taxon>Dinophilidae</taxon>
        <taxon>Dimorphilus</taxon>
    </lineage>
</organism>
<dbReference type="GO" id="GO:0003924">
    <property type="term" value="F:GTPase activity"/>
    <property type="evidence" value="ECO:0007669"/>
    <property type="project" value="InterPro"/>
</dbReference>
<dbReference type="InterPro" id="IPR044612">
    <property type="entry name" value="ARL2/3"/>
</dbReference>
<evidence type="ECO:0000256" key="4">
    <source>
        <dbReference type="ARBA" id="ARBA00023134"/>
    </source>
</evidence>
<protein>
    <submittedName>
        <fullName evidence="7">Uncharacterized protein</fullName>
    </submittedName>
</protein>
<keyword evidence="4 5" id="KW-0342">GTP-binding</keyword>
<evidence type="ECO:0000256" key="1">
    <source>
        <dbReference type="ARBA" id="ARBA00010290"/>
    </source>
</evidence>
<dbReference type="InterPro" id="IPR006689">
    <property type="entry name" value="Small_GTPase_ARF/SAR"/>
</dbReference>
<dbReference type="Proteomes" id="UP000549394">
    <property type="component" value="Unassembled WGS sequence"/>
</dbReference>
<evidence type="ECO:0000313" key="7">
    <source>
        <dbReference type="EMBL" id="CAD5124916.1"/>
    </source>
</evidence>
<evidence type="ECO:0000313" key="8">
    <source>
        <dbReference type="Proteomes" id="UP000549394"/>
    </source>
</evidence>
<dbReference type="OrthoDB" id="365445at2759"/>
<dbReference type="SUPFAM" id="SSF52540">
    <property type="entry name" value="P-loop containing nucleoside triphosphate hydrolases"/>
    <property type="match status" value="1"/>
</dbReference>
<comment type="similarity">
    <text evidence="1">Belongs to the small GTPase superfamily. Arf family.</text>
</comment>
<dbReference type="Gene3D" id="3.40.50.300">
    <property type="entry name" value="P-loop containing nucleotide triphosphate hydrolases"/>
    <property type="match status" value="1"/>
</dbReference>
<keyword evidence="6" id="KW-0460">Magnesium</keyword>
<dbReference type="InterPro" id="IPR027417">
    <property type="entry name" value="P-loop_NTPase"/>
</dbReference>
<feature type="binding site" evidence="6">
    <location>
        <position position="31"/>
    </location>
    <ligand>
        <name>Mg(2+)</name>
        <dbReference type="ChEBI" id="CHEBI:18420"/>
    </ligand>
</feature>
<keyword evidence="8" id="KW-1185">Reference proteome</keyword>
<gene>
    <name evidence="7" type="ORF">DGYR_LOCUS12388</name>
</gene>
<sequence>MSPWIRRLSAIVGHDVDCNLLMVGLPNSGKTTLMKQLKPRNKNLDIIQPPIENECSTLSGFWFDRVSIKAFNLCTSITSHIGCAWEELYLTSNAFIFTINSADRLTMHLNGEYLQKVISKVKENRPILILVTKYDYGDEMNDLQILNSLNIPRFMGPRRWRCVTVDLTTGEGLNDAFDWLANEIRKVTFN</sequence>
<reference evidence="7 8" key="1">
    <citation type="submission" date="2020-08" db="EMBL/GenBank/DDBJ databases">
        <authorList>
            <person name="Hejnol A."/>
        </authorList>
    </citation>
    <scope>NUCLEOTIDE SEQUENCE [LARGE SCALE GENOMIC DNA]</scope>
</reference>
<dbReference type="AlphaFoldDB" id="A0A7I8W9X3"/>
<evidence type="ECO:0000256" key="5">
    <source>
        <dbReference type="PIRSR" id="PIRSR606689-1"/>
    </source>
</evidence>
<keyword evidence="2" id="KW-0519">Myristate</keyword>
<dbReference type="GO" id="GO:0005525">
    <property type="term" value="F:GTP binding"/>
    <property type="evidence" value="ECO:0007669"/>
    <property type="project" value="UniProtKB-KW"/>
</dbReference>
<name>A0A7I8W9X3_9ANNE</name>
<dbReference type="Pfam" id="PF00025">
    <property type="entry name" value="Arf"/>
    <property type="match status" value="1"/>
</dbReference>
<dbReference type="EMBL" id="CAJFCJ010000024">
    <property type="protein sequence ID" value="CAD5124916.1"/>
    <property type="molecule type" value="Genomic_DNA"/>
</dbReference>
<evidence type="ECO:0000256" key="6">
    <source>
        <dbReference type="PIRSR" id="PIRSR606689-2"/>
    </source>
</evidence>
<keyword evidence="6" id="KW-0479">Metal-binding</keyword>
<keyword evidence="3 5" id="KW-0547">Nucleotide-binding</keyword>
<dbReference type="PANTHER" id="PTHR45697">
    <property type="entry name" value="ADP-RIBOSYLATION FACTOR-LIKE PROTEIN 2-RELATED"/>
    <property type="match status" value="1"/>
</dbReference>
<accession>A0A7I8W9X3</accession>
<comment type="caution">
    <text evidence="7">The sequence shown here is derived from an EMBL/GenBank/DDBJ whole genome shotgun (WGS) entry which is preliminary data.</text>
</comment>
<keyword evidence="2" id="KW-0449">Lipoprotein</keyword>
<dbReference type="SMART" id="SM00177">
    <property type="entry name" value="ARF"/>
    <property type="match status" value="1"/>
</dbReference>
<evidence type="ECO:0000256" key="2">
    <source>
        <dbReference type="ARBA" id="ARBA00022707"/>
    </source>
</evidence>
<dbReference type="GO" id="GO:0046872">
    <property type="term" value="F:metal ion binding"/>
    <property type="evidence" value="ECO:0007669"/>
    <property type="project" value="UniProtKB-KW"/>
</dbReference>
<feature type="binding site" evidence="5">
    <location>
        <begin position="24"/>
        <end position="31"/>
    </location>
    <ligand>
        <name>GTP</name>
        <dbReference type="ChEBI" id="CHEBI:37565"/>
    </ligand>
</feature>
<proteinExistence type="inferred from homology"/>
<evidence type="ECO:0000256" key="3">
    <source>
        <dbReference type="ARBA" id="ARBA00022741"/>
    </source>
</evidence>